<keyword evidence="3" id="KW-1185">Reference proteome</keyword>
<organism evidence="2 3">
    <name type="scientific">Nepenthes gracilis</name>
    <name type="common">Slender pitcher plant</name>
    <dbReference type="NCBI Taxonomy" id="150966"/>
    <lineage>
        <taxon>Eukaryota</taxon>
        <taxon>Viridiplantae</taxon>
        <taxon>Streptophyta</taxon>
        <taxon>Embryophyta</taxon>
        <taxon>Tracheophyta</taxon>
        <taxon>Spermatophyta</taxon>
        <taxon>Magnoliopsida</taxon>
        <taxon>eudicotyledons</taxon>
        <taxon>Gunneridae</taxon>
        <taxon>Pentapetalae</taxon>
        <taxon>Caryophyllales</taxon>
        <taxon>Nepenthaceae</taxon>
        <taxon>Nepenthes</taxon>
    </lineage>
</organism>
<comment type="caution">
    <text evidence="2">The sequence shown here is derived from an EMBL/GenBank/DDBJ whole genome shotgun (WGS) entry which is preliminary data.</text>
</comment>
<evidence type="ECO:0000313" key="3">
    <source>
        <dbReference type="Proteomes" id="UP001279734"/>
    </source>
</evidence>
<feature type="region of interest" description="Disordered" evidence="1">
    <location>
        <begin position="1"/>
        <end position="106"/>
    </location>
</feature>
<name>A0AAD3XG60_NEPGR</name>
<proteinExistence type="predicted"/>
<evidence type="ECO:0000256" key="1">
    <source>
        <dbReference type="SAM" id="MobiDB-lite"/>
    </source>
</evidence>
<dbReference type="EMBL" id="BSYO01000004">
    <property type="protein sequence ID" value="GMH03464.1"/>
    <property type="molecule type" value="Genomic_DNA"/>
</dbReference>
<feature type="compositionally biased region" description="Basic and acidic residues" evidence="1">
    <location>
        <begin position="91"/>
        <end position="106"/>
    </location>
</feature>
<sequence length="106" mass="11192">MEAHVVLTAELDDEEGATSEGAHTAGRDAIVAATERDETPESPLREFLGEEEERGRGTGTGGSMSASEGGKVGQGEGTRAEQKNPGGENYGKNREKSDDEESRNPE</sequence>
<protein>
    <submittedName>
        <fullName evidence="2">Uncharacterized protein</fullName>
    </submittedName>
</protein>
<dbReference type="Proteomes" id="UP001279734">
    <property type="component" value="Unassembled WGS sequence"/>
</dbReference>
<reference evidence="2" key="1">
    <citation type="submission" date="2023-05" db="EMBL/GenBank/DDBJ databases">
        <title>Nepenthes gracilis genome sequencing.</title>
        <authorList>
            <person name="Fukushima K."/>
        </authorList>
    </citation>
    <scope>NUCLEOTIDE SEQUENCE</scope>
    <source>
        <strain evidence="2">SING2019-196</strain>
    </source>
</reference>
<evidence type="ECO:0000313" key="2">
    <source>
        <dbReference type="EMBL" id="GMH03464.1"/>
    </source>
</evidence>
<dbReference type="AlphaFoldDB" id="A0AAD3XG60"/>
<feature type="compositionally biased region" description="Basic and acidic residues" evidence="1">
    <location>
        <begin position="34"/>
        <end position="56"/>
    </location>
</feature>
<gene>
    <name evidence="2" type="ORF">Nepgr_005303</name>
</gene>
<accession>A0AAD3XG60</accession>